<dbReference type="InterPro" id="IPR001781">
    <property type="entry name" value="Znf_LIM"/>
</dbReference>
<dbReference type="PANTHER" id="PTHR24216:SF65">
    <property type="entry name" value="PAXILLIN-LIKE PROTEIN 1"/>
    <property type="match status" value="1"/>
</dbReference>
<feature type="compositionally biased region" description="Basic and acidic residues" evidence="4">
    <location>
        <begin position="326"/>
        <end position="335"/>
    </location>
</feature>
<accession>A0A0B2WZC5</accession>
<name>A0A0B2WZC5_METAS</name>
<evidence type="ECO:0000313" key="7">
    <source>
        <dbReference type="Proteomes" id="UP000030816"/>
    </source>
</evidence>
<comment type="caution">
    <text evidence="6">The sequence shown here is derived from an EMBL/GenBank/DDBJ whole genome shotgun (WGS) entry which is preliminary data.</text>
</comment>
<keyword evidence="7" id="KW-1185">Reference proteome</keyword>
<feature type="domain" description="LIM zinc-binding" evidence="5">
    <location>
        <begin position="414"/>
        <end position="477"/>
    </location>
</feature>
<dbReference type="EMBL" id="AZHE01000005">
    <property type="protein sequence ID" value="KHN99388.1"/>
    <property type="molecule type" value="Genomic_DNA"/>
</dbReference>
<dbReference type="OrthoDB" id="1112565at2759"/>
<dbReference type="HOGENOM" id="CLU_014492_1_0_1"/>
<feature type="region of interest" description="Disordered" evidence="4">
    <location>
        <begin position="540"/>
        <end position="604"/>
    </location>
</feature>
<feature type="region of interest" description="Disordered" evidence="4">
    <location>
        <begin position="295"/>
        <end position="410"/>
    </location>
</feature>
<feature type="region of interest" description="Disordered" evidence="4">
    <location>
        <begin position="84"/>
        <end position="262"/>
    </location>
</feature>
<evidence type="ECO:0000256" key="3">
    <source>
        <dbReference type="PROSITE-ProRule" id="PRU00125"/>
    </source>
</evidence>
<dbReference type="GeneID" id="63737541"/>
<dbReference type="PROSITE" id="PS50023">
    <property type="entry name" value="LIM_DOMAIN_2"/>
    <property type="match status" value="2"/>
</dbReference>
<keyword evidence="1 3" id="KW-0479">Metal-binding</keyword>
<sequence length="618" mass="67980">MFNMWLPGGNFHDGRSYLRRPNNSQRICSPQTGGITDWLPGQTYVHRGQLTPVSQPSGSREASPIYTSKRENFRKAHENFGSRKPVDVGLESPTSFNPAARSRGYGGFEETSRENVDKPLSGGFMNRLNVSVPGPFDPARGPSTAQSPYHQQKNSIEKLGLSKEPLLPRHPRKDGYGGFGAPKNATSNDLAGFGRSETYPKLSPTKNSFQTQRTPSAPASPPERSRIGVDYEHAYKKRSLGPDTSRKPPPRTSLLPEHSLRNKGSVDLAAEFGIGNPYHSSSDSVSSRYSDFSRTSRSTALTSPARSETCPAEQSRETNEGGFPTDRLKSNDSRIDPFVGAPQNTQFDGASRSRNKSREPISRGGYSSSPPQDGNYMPPDLRNNHARTGSTSSRRQGIRERHATPNPLELPSRGDCKACRLPIRGKSISSADGRLTGKYHKSCFICTTCAEPFPSSVFYVLDDKPYCKQHYHELNGSLCGQCRRGIEGQYLEDEARVKYHVGCFRCLDCGQSLSEGYFEIGGSSYCEKDAWKRVEQVLKPLPPEPEPYQRRPSRGVDGTRIPQGLPFNPAPRFGQGPPPPPPSGLPNGGRSGAGASQPFGMNKRMTRLGNMNLGRHMI</sequence>
<dbReference type="SUPFAM" id="SSF57716">
    <property type="entry name" value="Glucocorticoid receptor-like (DNA-binding domain)"/>
    <property type="match status" value="1"/>
</dbReference>
<keyword evidence="3" id="KW-0440">LIM domain</keyword>
<protein>
    <submittedName>
        <fullName evidence="6">LIM domain-containing protein</fullName>
    </submittedName>
</protein>
<feature type="compositionally biased region" description="Basic and acidic residues" evidence="4">
    <location>
        <begin position="223"/>
        <end position="234"/>
    </location>
</feature>
<dbReference type="SMART" id="SM00132">
    <property type="entry name" value="LIM"/>
    <property type="match status" value="2"/>
</dbReference>
<feature type="compositionally biased region" description="Polar residues" evidence="4">
    <location>
        <begin position="143"/>
        <end position="154"/>
    </location>
</feature>
<gene>
    <name evidence="6" type="ORF">MAM_03086</name>
</gene>
<evidence type="ECO:0000256" key="4">
    <source>
        <dbReference type="SAM" id="MobiDB-lite"/>
    </source>
</evidence>
<keyword evidence="2 3" id="KW-0862">Zinc</keyword>
<feature type="compositionally biased region" description="Polar residues" evidence="4">
    <location>
        <begin position="386"/>
        <end position="395"/>
    </location>
</feature>
<feature type="compositionally biased region" description="Polar residues" evidence="4">
    <location>
        <begin position="204"/>
        <end position="214"/>
    </location>
</feature>
<dbReference type="CDD" id="cd08368">
    <property type="entry name" value="LIM"/>
    <property type="match status" value="1"/>
</dbReference>
<dbReference type="AlphaFoldDB" id="A0A0B2WZC5"/>
<dbReference type="GO" id="GO:0046872">
    <property type="term" value="F:metal ion binding"/>
    <property type="evidence" value="ECO:0007669"/>
    <property type="project" value="UniProtKB-KW"/>
</dbReference>
<feature type="domain" description="LIM zinc-binding" evidence="5">
    <location>
        <begin position="478"/>
        <end position="536"/>
    </location>
</feature>
<evidence type="ECO:0000313" key="6">
    <source>
        <dbReference type="EMBL" id="KHN99388.1"/>
    </source>
</evidence>
<dbReference type="FunFam" id="2.10.110.10:FF:000105">
    <property type="entry name" value="Similar to LIM domain-containing protein"/>
    <property type="match status" value="1"/>
</dbReference>
<reference evidence="6 7" key="1">
    <citation type="journal article" date="2014" name="Proc. Natl. Acad. Sci. U.S.A.">
        <title>Trajectory and genomic determinants of fungal-pathogen speciation and host adaptation.</title>
        <authorList>
            <person name="Hu X."/>
            <person name="Xiao G."/>
            <person name="Zheng P."/>
            <person name="Shang Y."/>
            <person name="Su Y."/>
            <person name="Zhang X."/>
            <person name="Liu X."/>
            <person name="Zhan S."/>
            <person name="St Leger R.J."/>
            <person name="Wang C."/>
        </authorList>
    </citation>
    <scope>NUCLEOTIDE SEQUENCE [LARGE SCALE GENOMIC DNA]</scope>
    <source>
        <strain evidence="6 7">ARSEF 1941</strain>
    </source>
</reference>
<dbReference type="Pfam" id="PF00412">
    <property type="entry name" value="LIM"/>
    <property type="match status" value="2"/>
</dbReference>
<proteinExistence type="predicted"/>
<evidence type="ECO:0000256" key="1">
    <source>
        <dbReference type="ARBA" id="ARBA00022723"/>
    </source>
</evidence>
<dbReference type="RefSeq" id="XP_040680454.1">
    <property type="nucleotide sequence ID" value="XM_040821885.1"/>
</dbReference>
<evidence type="ECO:0000259" key="5">
    <source>
        <dbReference type="PROSITE" id="PS50023"/>
    </source>
</evidence>
<dbReference type="Gene3D" id="2.10.110.10">
    <property type="entry name" value="Cysteine Rich Protein"/>
    <property type="match status" value="2"/>
</dbReference>
<dbReference type="STRING" id="1081103.A0A0B2WZC5"/>
<dbReference type="PANTHER" id="PTHR24216">
    <property type="entry name" value="PAXILLIN-RELATED"/>
    <property type="match status" value="1"/>
</dbReference>
<evidence type="ECO:0000256" key="2">
    <source>
        <dbReference type="ARBA" id="ARBA00022833"/>
    </source>
</evidence>
<dbReference type="CDD" id="cd09397">
    <property type="entry name" value="LIM1_UF1"/>
    <property type="match status" value="1"/>
</dbReference>
<organism evidence="6 7">
    <name type="scientific">Metarhizium album (strain ARSEF 1941)</name>
    <dbReference type="NCBI Taxonomy" id="1081103"/>
    <lineage>
        <taxon>Eukaryota</taxon>
        <taxon>Fungi</taxon>
        <taxon>Dikarya</taxon>
        <taxon>Ascomycota</taxon>
        <taxon>Pezizomycotina</taxon>
        <taxon>Sordariomycetes</taxon>
        <taxon>Hypocreomycetidae</taxon>
        <taxon>Hypocreales</taxon>
        <taxon>Clavicipitaceae</taxon>
        <taxon>Metarhizium</taxon>
    </lineage>
</organism>
<dbReference type="GO" id="GO:0030695">
    <property type="term" value="F:GTPase regulator activity"/>
    <property type="evidence" value="ECO:0007669"/>
    <property type="project" value="UniProtKB-ARBA"/>
</dbReference>
<dbReference type="PROSITE" id="PS00478">
    <property type="entry name" value="LIM_DOMAIN_1"/>
    <property type="match status" value="1"/>
</dbReference>
<dbReference type="Proteomes" id="UP000030816">
    <property type="component" value="Unassembled WGS sequence"/>
</dbReference>